<feature type="compositionally biased region" description="Basic and acidic residues" evidence="1">
    <location>
        <begin position="611"/>
        <end position="629"/>
    </location>
</feature>
<name>A0A8T2J2B4_9PIPI</name>
<dbReference type="GO" id="GO:0005634">
    <property type="term" value="C:nucleus"/>
    <property type="evidence" value="ECO:0007669"/>
    <property type="project" value="TreeGrafter"/>
</dbReference>
<evidence type="ECO:0000313" key="4">
    <source>
        <dbReference type="Proteomes" id="UP000812440"/>
    </source>
</evidence>
<reference evidence="3" key="1">
    <citation type="thesis" date="2020" institute="ProQuest LLC" country="789 East Eisenhower Parkway, Ann Arbor, MI, USA">
        <title>Comparative Genomics and Chromosome Evolution.</title>
        <authorList>
            <person name="Mudd A.B."/>
        </authorList>
    </citation>
    <scope>NUCLEOTIDE SEQUENCE</scope>
    <source>
        <strain evidence="3">Female2</strain>
        <tissue evidence="3">Blood</tissue>
    </source>
</reference>
<feature type="region of interest" description="Disordered" evidence="1">
    <location>
        <begin position="237"/>
        <end position="331"/>
    </location>
</feature>
<feature type="region of interest" description="Disordered" evidence="1">
    <location>
        <begin position="610"/>
        <end position="629"/>
    </location>
</feature>
<feature type="compositionally biased region" description="Basic and acidic residues" evidence="1">
    <location>
        <begin position="669"/>
        <end position="684"/>
    </location>
</feature>
<keyword evidence="4" id="KW-1185">Reference proteome</keyword>
<feature type="compositionally biased region" description="Low complexity" evidence="1">
    <location>
        <begin position="300"/>
        <end position="312"/>
    </location>
</feature>
<dbReference type="GO" id="GO:0060341">
    <property type="term" value="P:regulation of cellular localization"/>
    <property type="evidence" value="ECO:0007669"/>
    <property type="project" value="TreeGrafter"/>
</dbReference>
<dbReference type="Pfam" id="PF00595">
    <property type="entry name" value="PDZ"/>
    <property type="match status" value="1"/>
</dbReference>
<feature type="region of interest" description="Disordered" evidence="1">
    <location>
        <begin position="636"/>
        <end position="715"/>
    </location>
</feature>
<feature type="compositionally biased region" description="Basic residues" evidence="1">
    <location>
        <begin position="814"/>
        <end position="823"/>
    </location>
</feature>
<dbReference type="InterPro" id="IPR036034">
    <property type="entry name" value="PDZ_sf"/>
</dbReference>
<feature type="compositionally biased region" description="Low complexity" evidence="1">
    <location>
        <begin position="246"/>
        <end position="264"/>
    </location>
</feature>
<dbReference type="GO" id="GO:0007163">
    <property type="term" value="P:establishment or maintenance of cell polarity"/>
    <property type="evidence" value="ECO:0007669"/>
    <property type="project" value="TreeGrafter"/>
</dbReference>
<dbReference type="EMBL" id="JAACNH010000007">
    <property type="protein sequence ID" value="KAG8436801.1"/>
    <property type="molecule type" value="Genomic_DNA"/>
</dbReference>
<feature type="compositionally biased region" description="Basic and acidic residues" evidence="1">
    <location>
        <begin position="282"/>
        <end position="299"/>
    </location>
</feature>
<comment type="caution">
    <text evidence="3">The sequence shown here is derived from an EMBL/GenBank/DDBJ whole genome shotgun (WGS) entry which is preliminary data.</text>
</comment>
<dbReference type="Proteomes" id="UP000812440">
    <property type="component" value="Chromosome 4"/>
</dbReference>
<dbReference type="AlphaFoldDB" id="A0A8T2J2B4"/>
<gene>
    <name evidence="3" type="ORF">GDO86_007764</name>
</gene>
<feature type="region of interest" description="Disordered" evidence="1">
    <location>
        <begin position="796"/>
        <end position="823"/>
    </location>
</feature>
<feature type="compositionally biased region" description="Basic and acidic residues" evidence="1">
    <location>
        <begin position="651"/>
        <end position="660"/>
    </location>
</feature>
<dbReference type="SMART" id="SM00228">
    <property type="entry name" value="PDZ"/>
    <property type="match status" value="1"/>
</dbReference>
<dbReference type="GO" id="GO:0016324">
    <property type="term" value="C:apical plasma membrane"/>
    <property type="evidence" value="ECO:0007669"/>
    <property type="project" value="TreeGrafter"/>
</dbReference>
<protein>
    <recommendedName>
        <fullName evidence="2">PDZ domain-containing protein</fullName>
    </recommendedName>
</protein>
<sequence>MGMSVLQGKVKALKKKQKNPTLSEFYRGEEPLEEALNVPQLRTYLTEDALNCSEPEMFPDAGVWGQYGFSGAENTLLPSEVISNECGKVNISGFAEVHIKNQYNANMWPEEHLKVFSQDALCHPHSEEDCSFISSSMSLSERVERNRQELRWRFNKIPGNSGETCRYDVQTNRNGKMLRNATWMTPDCDTDIDSGVSVLDPEGCRDLSVRHEQAKQLLHRARMKAKGASPLRASHNVLPHAQLPPGSGLSALTDGGSLSDSSGSEYCSWHRGSRGSSPSHVRFQDESEHDVEERYRERQQQGPQSPSTSTNSAATQLSNGHKPWNQHLLSSGNSSQCGNYGSYIKNSGASQDSEIVPQVTWNASLGSKITQGGSINTPLGVKSSPHWILPSQPWRVHTELIRETYIGGDSTADLSGEDELVRAQKKSCPLTGSHRSSKNKLPNVHSDRTIHLDPAQQTEGTKKILDFERDTEINKKHVLESRTKNISLLLTPDKLSGSNAEWETAAKGSLPNTIVNSEIKTHYPESKIHLNCVDPGLACVRQCATLQKDTAITLNSREGPDILIPPDKTQTELKKLSVSSEAVSLTMPVRVPTPPIGKAPMGQLRTARFTARPERTGQHLSKPDVHIGDLEQMTPKEKDIQSHDVPQTKHQSNEEMDLNRHLSFSQIKMKKEVTKRSDKSKDESEQPEVTSGQPERGKTHRPKRPRDPEKNYLFKDKCKPKIIHATRDQEEKFNTSRGQLVREKDNVKMEQKQGSSIDGKQKKDSLETAVSTCVREVNVPLHGTNTYNPAAKSLDEGAQEANEEETPNSPMKPTTKKGHIRSGMRRILSSFGLKSRPRLERFQSSSLDQIFPSTSQSSEVCGSADDESYNKISSTGRMTKCPSLQSLKLMSQFPLPRKSSSVQNLLGKSEKSAGYVIGDANTAPRRALSVEDIGSPGMPRLLGRVAEVYPDGTRLLVIQRPPQSNFGFTISSVNGRPDSGKYVQDMSDPNTSKLYSGLLHVGDEILELNGTKVSTLGHDQLRSIMAEEFTLSLRVLHQRRTKC</sequence>
<dbReference type="InterPro" id="IPR001478">
    <property type="entry name" value="PDZ"/>
</dbReference>
<dbReference type="OrthoDB" id="10058001at2759"/>
<evidence type="ECO:0000313" key="3">
    <source>
        <dbReference type="EMBL" id="KAG8436801.1"/>
    </source>
</evidence>
<accession>A0A8T2J2B4</accession>
<dbReference type="PROSITE" id="PS50106">
    <property type="entry name" value="PDZ"/>
    <property type="match status" value="1"/>
</dbReference>
<evidence type="ECO:0000259" key="2">
    <source>
        <dbReference type="PROSITE" id="PS50106"/>
    </source>
</evidence>
<proteinExistence type="predicted"/>
<dbReference type="InterPro" id="IPR032756">
    <property type="entry name" value="DUF4685"/>
</dbReference>
<dbReference type="PANTHER" id="PTHR14102">
    <property type="entry name" value="PAR-6-RELATED"/>
    <property type="match status" value="1"/>
</dbReference>
<dbReference type="Gene3D" id="2.30.42.10">
    <property type="match status" value="1"/>
</dbReference>
<feature type="compositionally biased region" description="Basic and acidic residues" evidence="1">
    <location>
        <begin position="730"/>
        <end position="751"/>
    </location>
</feature>
<dbReference type="InterPro" id="IPR051741">
    <property type="entry name" value="PAR6_homolog"/>
</dbReference>
<feature type="compositionally biased region" description="Basic and acidic residues" evidence="1">
    <location>
        <begin position="705"/>
        <end position="715"/>
    </location>
</feature>
<dbReference type="GO" id="GO:0005938">
    <property type="term" value="C:cell cortex"/>
    <property type="evidence" value="ECO:0007669"/>
    <property type="project" value="TreeGrafter"/>
</dbReference>
<feature type="compositionally biased region" description="Acidic residues" evidence="1">
    <location>
        <begin position="797"/>
        <end position="806"/>
    </location>
</feature>
<organism evidence="3 4">
    <name type="scientific">Hymenochirus boettgeri</name>
    <name type="common">Congo dwarf clawed frog</name>
    <dbReference type="NCBI Taxonomy" id="247094"/>
    <lineage>
        <taxon>Eukaryota</taxon>
        <taxon>Metazoa</taxon>
        <taxon>Chordata</taxon>
        <taxon>Craniata</taxon>
        <taxon>Vertebrata</taxon>
        <taxon>Euteleostomi</taxon>
        <taxon>Amphibia</taxon>
        <taxon>Batrachia</taxon>
        <taxon>Anura</taxon>
        <taxon>Pipoidea</taxon>
        <taxon>Pipidae</taxon>
        <taxon>Pipinae</taxon>
        <taxon>Hymenochirus</taxon>
    </lineage>
</organism>
<dbReference type="Pfam" id="PF15737">
    <property type="entry name" value="DUF4685"/>
    <property type="match status" value="1"/>
</dbReference>
<feature type="domain" description="PDZ" evidence="2">
    <location>
        <begin position="955"/>
        <end position="1025"/>
    </location>
</feature>
<dbReference type="SUPFAM" id="SSF50156">
    <property type="entry name" value="PDZ domain-like"/>
    <property type="match status" value="1"/>
</dbReference>
<dbReference type="PANTHER" id="PTHR14102:SF12">
    <property type="entry name" value="CDNA SEQUENCE BC034090"/>
    <property type="match status" value="1"/>
</dbReference>
<evidence type="ECO:0000256" key="1">
    <source>
        <dbReference type="SAM" id="MobiDB-lite"/>
    </source>
</evidence>
<feature type="region of interest" description="Disordered" evidence="1">
    <location>
        <begin position="730"/>
        <end position="763"/>
    </location>
</feature>
<dbReference type="GO" id="GO:0007098">
    <property type="term" value="P:centrosome cycle"/>
    <property type="evidence" value="ECO:0007669"/>
    <property type="project" value="TreeGrafter"/>
</dbReference>